<comment type="caution">
    <text evidence="12">The sequence shown here is derived from an EMBL/GenBank/DDBJ whole genome shotgun (WGS) entry which is preliminary data.</text>
</comment>
<dbReference type="InterPro" id="IPR045174">
    <property type="entry name" value="Dof"/>
</dbReference>
<name>A0AAX6E5Z2_IRIPA</name>
<keyword evidence="4 9" id="KW-0805">Transcription regulation</keyword>
<evidence type="ECO:0000256" key="1">
    <source>
        <dbReference type="ARBA" id="ARBA00022723"/>
    </source>
</evidence>
<keyword evidence="13" id="KW-1185">Reference proteome</keyword>
<feature type="compositionally biased region" description="Low complexity" evidence="10">
    <location>
        <begin position="19"/>
        <end position="49"/>
    </location>
</feature>
<evidence type="ECO:0000256" key="6">
    <source>
        <dbReference type="ARBA" id="ARBA00023163"/>
    </source>
</evidence>
<reference evidence="12" key="1">
    <citation type="journal article" date="2023" name="GigaByte">
        <title>Genome assembly of the bearded iris, Iris pallida Lam.</title>
        <authorList>
            <person name="Bruccoleri R.E."/>
            <person name="Oakeley E.J."/>
            <person name="Faust A.M.E."/>
            <person name="Altorfer M."/>
            <person name="Dessus-Babus S."/>
            <person name="Burckhardt D."/>
            <person name="Oertli M."/>
            <person name="Naumann U."/>
            <person name="Petersen F."/>
            <person name="Wong J."/>
        </authorList>
    </citation>
    <scope>NUCLEOTIDE SEQUENCE</scope>
    <source>
        <strain evidence="12">GSM-AAB239-AS_SAM_17_03QT</strain>
    </source>
</reference>
<dbReference type="GO" id="GO:0003700">
    <property type="term" value="F:DNA-binding transcription factor activity"/>
    <property type="evidence" value="ECO:0007669"/>
    <property type="project" value="UniProtKB-UniRule"/>
</dbReference>
<reference evidence="12" key="2">
    <citation type="submission" date="2023-04" db="EMBL/GenBank/DDBJ databases">
        <authorList>
            <person name="Bruccoleri R.E."/>
            <person name="Oakeley E.J."/>
            <person name="Faust A.-M."/>
            <person name="Dessus-Babus S."/>
            <person name="Altorfer M."/>
            <person name="Burckhardt D."/>
            <person name="Oertli M."/>
            <person name="Naumann U."/>
            <person name="Petersen F."/>
            <person name="Wong J."/>
        </authorList>
    </citation>
    <scope>NUCLEOTIDE SEQUENCE</scope>
    <source>
        <strain evidence="12">GSM-AAB239-AS_SAM_17_03QT</strain>
        <tissue evidence="12">Leaf</tissue>
    </source>
</reference>
<evidence type="ECO:0000313" key="13">
    <source>
        <dbReference type="Proteomes" id="UP001140949"/>
    </source>
</evidence>
<dbReference type="InterPro" id="IPR003851">
    <property type="entry name" value="Znf_Dof"/>
</dbReference>
<evidence type="ECO:0000256" key="3">
    <source>
        <dbReference type="ARBA" id="ARBA00022833"/>
    </source>
</evidence>
<evidence type="ECO:0000256" key="7">
    <source>
        <dbReference type="ARBA" id="ARBA00023242"/>
    </source>
</evidence>
<accession>A0AAX6E5Z2</accession>
<sequence>MIIGDSLLLPTSNNHNVLSTSSSCNSSSSTTTNTIDHTSTTTTTTSSGPTSPPAAMAQQQQQQQQQGALRCPRCDSSNTKFCYYNNYSLSQPRHFCKACKRYWTRGGTLRSVPVGGGCRKNKRAVKKPTPTATAAAAAAAVASPLGTLPAATTADHPNPLFYGPPPSNMNLASTSAGFATLPQMYYDLQPETSALGVGFSSGRRHDEGRSQLGFGASLADLQQSRGSFLNNYQPSFDQPLNILEGGGRKQVKVEGENNVVRSSNNGVGLEWQDQAPTYDMNAAAGVCSGDPSFLYWSSAIFGGAGWPDIAPMI</sequence>
<keyword evidence="3 9" id="KW-0862">Zinc</keyword>
<feature type="domain" description="Dof-type" evidence="11">
    <location>
        <begin position="69"/>
        <end position="123"/>
    </location>
</feature>
<comment type="function">
    <text evidence="9">Transcription factor that binds specifically to a 5'-AA[AG]G-3' consensus core sequence.</text>
</comment>
<evidence type="ECO:0000256" key="8">
    <source>
        <dbReference type="PROSITE-ProRule" id="PRU00071"/>
    </source>
</evidence>
<dbReference type="PANTHER" id="PTHR31992">
    <property type="entry name" value="DOF ZINC FINGER PROTEIN DOF1.4-RELATED"/>
    <property type="match status" value="1"/>
</dbReference>
<keyword evidence="5 8" id="KW-0238">DNA-binding</keyword>
<comment type="subcellular location">
    <subcellularLocation>
        <location evidence="8 9">Nucleus</location>
    </subcellularLocation>
</comment>
<dbReference type="PROSITE" id="PS01361">
    <property type="entry name" value="ZF_DOF_1"/>
    <property type="match status" value="1"/>
</dbReference>
<evidence type="ECO:0000256" key="4">
    <source>
        <dbReference type="ARBA" id="ARBA00023015"/>
    </source>
</evidence>
<dbReference type="EMBL" id="JANAVB010039723">
    <property type="protein sequence ID" value="KAJ6799527.1"/>
    <property type="molecule type" value="Genomic_DNA"/>
</dbReference>
<dbReference type="AlphaFoldDB" id="A0AAX6E5Z2"/>
<evidence type="ECO:0000256" key="5">
    <source>
        <dbReference type="ARBA" id="ARBA00023125"/>
    </source>
</evidence>
<dbReference type="GO" id="GO:0008270">
    <property type="term" value="F:zinc ion binding"/>
    <property type="evidence" value="ECO:0007669"/>
    <property type="project" value="UniProtKB-KW"/>
</dbReference>
<dbReference type="Pfam" id="PF02701">
    <property type="entry name" value="Zn_ribbon_Dof"/>
    <property type="match status" value="1"/>
</dbReference>
<keyword evidence="2 8" id="KW-0863">Zinc-finger</keyword>
<keyword evidence="1 9" id="KW-0479">Metal-binding</keyword>
<dbReference type="GO" id="GO:0003677">
    <property type="term" value="F:DNA binding"/>
    <property type="evidence" value="ECO:0007669"/>
    <property type="project" value="UniProtKB-UniRule"/>
</dbReference>
<gene>
    <name evidence="12" type="ORF">M6B38_206750</name>
</gene>
<dbReference type="Proteomes" id="UP001140949">
    <property type="component" value="Unassembled WGS sequence"/>
</dbReference>
<evidence type="ECO:0000256" key="2">
    <source>
        <dbReference type="ARBA" id="ARBA00022771"/>
    </source>
</evidence>
<keyword evidence="7 8" id="KW-0539">Nucleus</keyword>
<evidence type="ECO:0000256" key="10">
    <source>
        <dbReference type="SAM" id="MobiDB-lite"/>
    </source>
</evidence>
<feature type="region of interest" description="Disordered" evidence="10">
    <location>
        <begin position="19"/>
        <end position="64"/>
    </location>
</feature>
<organism evidence="12 13">
    <name type="scientific">Iris pallida</name>
    <name type="common">Sweet iris</name>
    <dbReference type="NCBI Taxonomy" id="29817"/>
    <lineage>
        <taxon>Eukaryota</taxon>
        <taxon>Viridiplantae</taxon>
        <taxon>Streptophyta</taxon>
        <taxon>Embryophyta</taxon>
        <taxon>Tracheophyta</taxon>
        <taxon>Spermatophyta</taxon>
        <taxon>Magnoliopsida</taxon>
        <taxon>Liliopsida</taxon>
        <taxon>Asparagales</taxon>
        <taxon>Iridaceae</taxon>
        <taxon>Iridoideae</taxon>
        <taxon>Irideae</taxon>
        <taxon>Iris</taxon>
    </lineage>
</organism>
<dbReference type="GO" id="GO:0005634">
    <property type="term" value="C:nucleus"/>
    <property type="evidence" value="ECO:0007669"/>
    <property type="project" value="UniProtKB-SubCell"/>
</dbReference>
<dbReference type="PROSITE" id="PS50884">
    <property type="entry name" value="ZF_DOF_2"/>
    <property type="match status" value="1"/>
</dbReference>
<protein>
    <recommendedName>
        <fullName evidence="9">Dof zinc finger protein</fullName>
    </recommendedName>
</protein>
<dbReference type="PANTHER" id="PTHR31992:SF141">
    <property type="entry name" value="DOF ZINC FINGER PROTEIN DOF1.4"/>
    <property type="match status" value="1"/>
</dbReference>
<evidence type="ECO:0000256" key="9">
    <source>
        <dbReference type="RuleBase" id="RU369094"/>
    </source>
</evidence>
<proteinExistence type="predicted"/>
<keyword evidence="6 9" id="KW-0804">Transcription</keyword>
<evidence type="ECO:0000259" key="11">
    <source>
        <dbReference type="PROSITE" id="PS50884"/>
    </source>
</evidence>
<evidence type="ECO:0000313" key="12">
    <source>
        <dbReference type="EMBL" id="KAJ6799527.1"/>
    </source>
</evidence>